<evidence type="ECO:0000313" key="2">
    <source>
        <dbReference type="EMBL" id="MFD1661583.1"/>
    </source>
</evidence>
<keyword evidence="3" id="KW-1185">Reference proteome</keyword>
<feature type="compositionally biased region" description="Basic and acidic residues" evidence="1">
    <location>
        <begin position="298"/>
        <end position="311"/>
    </location>
</feature>
<sequence length="389" mass="39106">MTLPSTLPFTGPALRTMRTAAGRRALYLALLVAGLVALGLLCGERAQATEGTPPALTAPAAPMASGTPAGAVRDVVETVGRTERSLSTVAVRAVTGPSSPLAHLAPPAAAPGHAPDGRLPLPASGPRPARHSGAHATEPGTAPVTAPPAPEAHPTRTAPGTPADDSGTSVTGTLPAVSGTVRRAVRPVTEGLVHPVGDTVLRPVSDTLLWPVGDTVVRPVGDLLQTVTGGLADASAQWPPLSSLPSLPGLPSLPALPEPPGPPTAPVYTLPTPAVPQQPGGGTGHRAAVKHRPGGEYGPRDTRADAGEYAHRAPHAGRSARLPRHQAPDGDPTGALGGRPATDGGAPRHDGHAVAANHRAPLRLVPGATAVVTADGTRDRHRDIPEFPG</sequence>
<dbReference type="RefSeq" id="WP_381087705.1">
    <property type="nucleotide sequence ID" value="NZ_JBHUDX010000080.1"/>
</dbReference>
<evidence type="ECO:0000313" key="3">
    <source>
        <dbReference type="Proteomes" id="UP001597261"/>
    </source>
</evidence>
<gene>
    <name evidence="2" type="ORF">ACFSL4_26105</name>
</gene>
<proteinExistence type="predicted"/>
<evidence type="ECO:0000256" key="1">
    <source>
        <dbReference type="SAM" id="MobiDB-lite"/>
    </source>
</evidence>
<dbReference type="Proteomes" id="UP001597261">
    <property type="component" value="Unassembled WGS sequence"/>
</dbReference>
<reference evidence="3" key="1">
    <citation type="journal article" date="2019" name="Int. J. Syst. Evol. Microbiol.">
        <title>The Global Catalogue of Microorganisms (GCM) 10K type strain sequencing project: providing services to taxonomists for standard genome sequencing and annotation.</title>
        <authorList>
            <consortium name="The Broad Institute Genomics Platform"/>
            <consortium name="The Broad Institute Genome Sequencing Center for Infectious Disease"/>
            <person name="Wu L."/>
            <person name="Ma J."/>
        </authorList>
    </citation>
    <scope>NUCLEOTIDE SEQUENCE [LARGE SCALE GENOMIC DNA]</scope>
    <source>
        <strain evidence="3">CGMCC 1.12470</strain>
    </source>
</reference>
<evidence type="ECO:0008006" key="4">
    <source>
        <dbReference type="Google" id="ProtNLM"/>
    </source>
</evidence>
<feature type="compositionally biased region" description="Pro residues" evidence="1">
    <location>
        <begin position="254"/>
        <end position="265"/>
    </location>
</feature>
<feature type="region of interest" description="Disordered" evidence="1">
    <location>
        <begin position="249"/>
        <end position="389"/>
    </location>
</feature>
<accession>A0ABW4IYJ6</accession>
<feature type="region of interest" description="Disordered" evidence="1">
    <location>
        <begin position="97"/>
        <end position="182"/>
    </location>
</feature>
<organism evidence="2 3">
    <name type="scientific">Streptomyces caeni</name>
    <dbReference type="NCBI Taxonomy" id="2307231"/>
    <lineage>
        <taxon>Bacteria</taxon>
        <taxon>Bacillati</taxon>
        <taxon>Actinomycetota</taxon>
        <taxon>Actinomycetes</taxon>
        <taxon>Kitasatosporales</taxon>
        <taxon>Streptomycetaceae</taxon>
        <taxon>Streptomyces</taxon>
    </lineage>
</organism>
<dbReference type="EMBL" id="JBHUDX010000080">
    <property type="protein sequence ID" value="MFD1661583.1"/>
    <property type="molecule type" value="Genomic_DNA"/>
</dbReference>
<protein>
    <recommendedName>
        <fullName evidence="4">Secreted protein</fullName>
    </recommendedName>
</protein>
<comment type="caution">
    <text evidence="2">The sequence shown here is derived from an EMBL/GenBank/DDBJ whole genome shotgun (WGS) entry which is preliminary data.</text>
</comment>
<name>A0ABW4IYJ6_9ACTN</name>
<feature type="compositionally biased region" description="Basic and acidic residues" evidence="1">
    <location>
        <begin position="376"/>
        <end position="389"/>
    </location>
</feature>
<feature type="compositionally biased region" description="Low complexity" evidence="1">
    <location>
        <begin position="97"/>
        <end position="114"/>
    </location>
</feature>